<keyword evidence="1" id="KW-0812">Transmembrane</keyword>
<evidence type="ECO:0000256" key="1">
    <source>
        <dbReference type="SAM" id="Phobius"/>
    </source>
</evidence>
<sequence>MTASVLDLTVGALVISALFSFLTFGIVLCAAWRYYSVYTNDRLVFKLIVTVVLLLCIANTASDGYWCYNWTVTNYAIPAALYLMPVPLLVDTFCVGTCALVVQTFFAWRIWKISQECNWLLPVWVTTLSFTQYGVILWVISYWARHKLLADIGGVLPIGYIWLSTSLVADLSITCGIVYYLGIKQRNSIAPGARMTFMQIITRTIQANVFSLVSQVLTFALFQVPNIGLYFFLIDFTVCKTYAFSAIVSLNTRKSAKALFNASDLQSPGPTSVNISMGTLSVSGRNTNARDVVEGNDIRESNSWVDDAERQIQTKR</sequence>
<dbReference type="PANTHER" id="PTHR40465">
    <property type="entry name" value="CHROMOSOME 1, WHOLE GENOME SHOTGUN SEQUENCE"/>
    <property type="match status" value="1"/>
</dbReference>
<feature type="transmembrane region" description="Helical" evidence="1">
    <location>
        <begin position="228"/>
        <end position="250"/>
    </location>
</feature>
<keyword evidence="1" id="KW-1133">Transmembrane helix</keyword>
<feature type="transmembrane region" description="Helical" evidence="1">
    <location>
        <begin position="12"/>
        <end position="31"/>
    </location>
</feature>
<organism evidence="3 4">
    <name type="scientific">Gymnopus androsaceus JB14</name>
    <dbReference type="NCBI Taxonomy" id="1447944"/>
    <lineage>
        <taxon>Eukaryota</taxon>
        <taxon>Fungi</taxon>
        <taxon>Dikarya</taxon>
        <taxon>Basidiomycota</taxon>
        <taxon>Agaricomycotina</taxon>
        <taxon>Agaricomycetes</taxon>
        <taxon>Agaricomycetidae</taxon>
        <taxon>Agaricales</taxon>
        <taxon>Marasmiineae</taxon>
        <taxon>Omphalotaceae</taxon>
        <taxon>Gymnopus</taxon>
    </lineage>
</organism>
<dbReference type="AlphaFoldDB" id="A0A6A4IBG2"/>
<gene>
    <name evidence="3" type="ORF">BT96DRAFT_147906</name>
</gene>
<dbReference type="PANTHER" id="PTHR40465:SF1">
    <property type="entry name" value="DUF6534 DOMAIN-CONTAINING PROTEIN"/>
    <property type="match status" value="1"/>
</dbReference>
<reference evidence="3" key="1">
    <citation type="journal article" date="2019" name="Environ. Microbiol.">
        <title>Fungal ecological strategies reflected in gene transcription - a case study of two litter decomposers.</title>
        <authorList>
            <person name="Barbi F."/>
            <person name="Kohler A."/>
            <person name="Barry K."/>
            <person name="Baskaran P."/>
            <person name="Daum C."/>
            <person name="Fauchery L."/>
            <person name="Ihrmark K."/>
            <person name="Kuo A."/>
            <person name="LaButti K."/>
            <person name="Lipzen A."/>
            <person name="Morin E."/>
            <person name="Grigoriev I.V."/>
            <person name="Henrissat B."/>
            <person name="Lindahl B."/>
            <person name="Martin F."/>
        </authorList>
    </citation>
    <scope>NUCLEOTIDE SEQUENCE</scope>
    <source>
        <strain evidence="3">JB14</strain>
    </source>
</reference>
<dbReference type="Pfam" id="PF20152">
    <property type="entry name" value="DUF6534"/>
    <property type="match status" value="1"/>
</dbReference>
<feature type="domain" description="DUF6534" evidence="2">
    <location>
        <begin position="166"/>
        <end position="255"/>
    </location>
</feature>
<dbReference type="Proteomes" id="UP000799118">
    <property type="component" value="Unassembled WGS sequence"/>
</dbReference>
<evidence type="ECO:0000313" key="3">
    <source>
        <dbReference type="EMBL" id="KAE9407143.1"/>
    </source>
</evidence>
<dbReference type="OrthoDB" id="2535105at2759"/>
<feature type="transmembrane region" description="Helical" evidence="1">
    <location>
        <begin position="82"/>
        <end position="107"/>
    </location>
</feature>
<protein>
    <recommendedName>
        <fullName evidence="2">DUF6534 domain-containing protein</fullName>
    </recommendedName>
</protein>
<name>A0A6A4IBG2_9AGAR</name>
<feature type="transmembrane region" description="Helical" evidence="1">
    <location>
        <begin position="119"/>
        <end position="140"/>
    </location>
</feature>
<accession>A0A6A4IBG2</accession>
<dbReference type="InterPro" id="IPR045339">
    <property type="entry name" value="DUF6534"/>
</dbReference>
<feature type="transmembrane region" description="Helical" evidence="1">
    <location>
        <begin position="204"/>
        <end position="222"/>
    </location>
</feature>
<keyword evidence="4" id="KW-1185">Reference proteome</keyword>
<feature type="transmembrane region" description="Helical" evidence="1">
    <location>
        <begin position="160"/>
        <end position="183"/>
    </location>
</feature>
<feature type="transmembrane region" description="Helical" evidence="1">
    <location>
        <begin position="43"/>
        <end position="62"/>
    </location>
</feature>
<dbReference type="EMBL" id="ML769397">
    <property type="protein sequence ID" value="KAE9407143.1"/>
    <property type="molecule type" value="Genomic_DNA"/>
</dbReference>
<evidence type="ECO:0000259" key="2">
    <source>
        <dbReference type="Pfam" id="PF20152"/>
    </source>
</evidence>
<proteinExistence type="predicted"/>
<keyword evidence="1" id="KW-0472">Membrane</keyword>
<evidence type="ECO:0000313" key="4">
    <source>
        <dbReference type="Proteomes" id="UP000799118"/>
    </source>
</evidence>